<dbReference type="Proteomes" id="UP000290288">
    <property type="component" value="Unassembled WGS sequence"/>
</dbReference>
<organism evidence="1 2">
    <name type="scientific">Candolleomyces aberdarensis</name>
    <dbReference type="NCBI Taxonomy" id="2316362"/>
    <lineage>
        <taxon>Eukaryota</taxon>
        <taxon>Fungi</taxon>
        <taxon>Dikarya</taxon>
        <taxon>Basidiomycota</taxon>
        <taxon>Agaricomycotina</taxon>
        <taxon>Agaricomycetes</taxon>
        <taxon>Agaricomycetidae</taxon>
        <taxon>Agaricales</taxon>
        <taxon>Agaricineae</taxon>
        <taxon>Psathyrellaceae</taxon>
        <taxon>Candolleomyces</taxon>
    </lineage>
</organism>
<comment type="caution">
    <text evidence="1">The sequence shown here is derived from an EMBL/GenBank/DDBJ whole genome shotgun (WGS) entry which is preliminary data.</text>
</comment>
<evidence type="ECO:0000313" key="1">
    <source>
        <dbReference type="EMBL" id="RXW18180.1"/>
    </source>
</evidence>
<proteinExistence type="predicted"/>
<name>A0A4Q2DEJ2_9AGAR</name>
<dbReference type="InterPro" id="IPR027417">
    <property type="entry name" value="P-loop_NTPase"/>
</dbReference>
<protein>
    <recommendedName>
        <fullName evidence="3">G domain-containing protein</fullName>
    </recommendedName>
</protein>
<reference evidence="1 2" key="1">
    <citation type="submission" date="2019-01" db="EMBL/GenBank/DDBJ databases">
        <title>Draft genome sequence of Psathyrella aberdarensis IHI B618.</title>
        <authorList>
            <person name="Buettner E."/>
            <person name="Kellner H."/>
        </authorList>
    </citation>
    <scope>NUCLEOTIDE SEQUENCE [LARGE SCALE GENOMIC DNA]</scope>
    <source>
        <strain evidence="1 2">IHI B618</strain>
    </source>
</reference>
<dbReference type="OrthoDB" id="2130433at2759"/>
<gene>
    <name evidence="1" type="ORF">EST38_g7677</name>
</gene>
<keyword evidence="2" id="KW-1185">Reference proteome</keyword>
<evidence type="ECO:0008006" key="3">
    <source>
        <dbReference type="Google" id="ProtNLM"/>
    </source>
</evidence>
<dbReference type="EMBL" id="SDEE01000284">
    <property type="protein sequence ID" value="RXW18180.1"/>
    <property type="molecule type" value="Genomic_DNA"/>
</dbReference>
<dbReference type="Gene3D" id="3.40.50.300">
    <property type="entry name" value="P-loop containing nucleotide triphosphate hydrolases"/>
    <property type="match status" value="1"/>
</dbReference>
<evidence type="ECO:0000313" key="2">
    <source>
        <dbReference type="Proteomes" id="UP000290288"/>
    </source>
</evidence>
<dbReference type="STRING" id="2316362.A0A4Q2DEJ2"/>
<dbReference type="AlphaFoldDB" id="A0A4Q2DEJ2"/>
<accession>A0A4Q2DEJ2</accession>
<sequence length="114" mass="12777">MSVSDTSYSPCTTKVQCLTVELKDIPQEWQRDYRLILVDTPGFDNQDKSNDDIFGEILQWLETKVPKGKQRGGVLYLRDAKPPFEVADGPVLKLLVICHLTIVTIDNVTQGVGL</sequence>